<keyword evidence="6" id="KW-1185">Reference proteome</keyword>
<dbReference type="Pfam" id="PF00400">
    <property type="entry name" value="WD40"/>
    <property type="match status" value="6"/>
</dbReference>
<dbReference type="PANTHER" id="PTHR19879:SF9">
    <property type="entry name" value="TRANSCRIPTION INITIATION FACTOR TFIID SUBUNIT 5"/>
    <property type="match status" value="1"/>
</dbReference>
<dbReference type="InterPro" id="IPR001680">
    <property type="entry name" value="WD40_rpt"/>
</dbReference>
<evidence type="ECO:0000256" key="1">
    <source>
        <dbReference type="ARBA" id="ARBA00022574"/>
    </source>
</evidence>
<dbReference type="OrthoDB" id="538223at2759"/>
<feature type="repeat" description="WD" evidence="3">
    <location>
        <begin position="634"/>
        <end position="675"/>
    </location>
</feature>
<feature type="repeat" description="WD" evidence="3">
    <location>
        <begin position="752"/>
        <end position="790"/>
    </location>
</feature>
<dbReference type="Proteomes" id="UP000290288">
    <property type="component" value="Unassembled WGS sequence"/>
</dbReference>
<feature type="repeat" description="WD" evidence="3">
    <location>
        <begin position="881"/>
        <end position="917"/>
    </location>
</feature>
<dbReference type="STRING" id="2316362.A0A4Q2DED8"/>
<dbReference type="SUPFAM" id="SSF50978">
    <property type="entry name" value="WD40 repeat-like"/>
    <property type="match status" value="1"/>
</dbReference>
<dbReference type="SMART" id="SM00320">
    <property type="entry name" value="WD40"/>
    <property type="match status" value="6"/>
</dbReference>
<evidence type="ECO:0000259" key="4">
    <source>
        <dbReference type="Pfam" id="PF09994"/>
    </source>
</evidence>
<proteinExistence type="predicted"/>
<gene>
    <name evidence="5" type="ORF">EST38_g7734</name>
</gene>
<feature type="domain" description="T6SS Phospholipase effector Tle1-like catalytic" evidence="4">
    <location>
        <begin position="117"/>
        <end position="399"/>
    </location>
</feature>
<dbReference type="PROSITE" id="PS00678">
    <property type="entry name" value="WD_REPEATS_1"/>
    <property type="match status" value="4"/>
</dbReference>
<dbReference type="PROSITE" id="PS50082">
    <property type="entry name" value="WD_REPEATS_2"/>
    <property type="match status" value="6"/>
</dbReference>
<dbReference type="CDD" id="cd00200">
    <property type="entry name" value="WD40"/>
    <property type="match status" value="1"/>
</dbReference>
<dbReference type="PROSITE" id="PS50294">
    <property type="entry name" value="WD_REPEATS_REGION"/>
    <property type="match status" value="6"/>
</dbReference>
<dbReference type="PANTHER" id="PTHR19879">
    <property type="entry name" value="TRANSCRIPTION INITIATION FACTOR TFIID"/>
    <property type="match status" value="1"/>
</dbReference>
<dbReference type="PRINTS" id="PR00320">
    <property type="entry name" value="GPROTEINBRPT"/>
</dbReference>
<dbReference type="InterPro" id="IPR019775">
    <property type="entry name" value="WD40_repeat_CS"/>
</dbReference>
<dbReference type="Gene3D" id="2.130.10.10">
    <property type="entry name" value="YVTN repeat-like/Quinoprotein amine dehydrogenase"/>
    <property type="match status" value="2"/>
</dbReference>
<keyword evidence="2" id="KW-0677">Repeat</keyword>
<dbReference type="InterPro" id="IPR036322">
    <property type="entry name" value="WD40_repeat_dom_sf"/>
</dbReference>
<organism evidence="5 6">
    <name type="scientific">Candolleomyces aberdarensis</name>
    <dbReference type="NCBI Taxonomy" id="2316362"/>
    <lineage>
        <taxon>Eukaryota</taxon>
        <taxon>Fungi</taxon>
        <taxon>Dikarya</taxon>
        <taxon>Basidiomycota</taxon>
        <taxon>Agaricomycotina</taxon>
        <taxon>Agaricomycetes</taxon>
        <taxon>Agaricomycetidae</taxon>
        <taxon>Agaricales</taxon>
        <taxon>Agaricineae</taxon>
        <taxon>Psathyrellaceae</taxon>
        <taxon>Candolleomyces</taxon>
    </lineage>
</organism>
<evidence type="ECO:0000256" key="3">
    <source>
        <dbReference type="PROSITE-ProRule" id="PRU00221"/>
    </source>
</evidence>
<name>A0A4Q2DED8_9AGAR</name>
<keyword evidence="1 3" id="KW-0853">WD repeat</keyword>
<reference evidence="5 6" key="1">
    <citation type="submission" date="2019-01" db="EMBL/GenBank/DDBJ databases">
        <title>Draft genome sequence of Psathyrella aberdarensis IHI B618.</title>
        <authorList>
            <person name="Buettner E."/>
            <person name="Kellner H."/>
        </authorList>
    </citation>
    <scope>NUCLEOTIDE SEQUENCE [LARGE SCALE GENOMIC DNA]</scope>
    <source>
        <strain evidence="5 6">IHI B618</strain>
    </source>
</reference>
<evidence type="ECO:0000256" key="2">
    <source>
        <dbReference type="ARBA" id="ARBA00022737"/>
    </source>
</evidence>
<dbReference type="Pfam" id="PF09994">
    <property type="entry name" value="T6SS_Tle1-like_cat"/>
    <property type="match status" value="1"/>
</dbReference>
<sequence>MGSVPAQGFIFDLQFRLMSTTGVLVHVLYRCGTPPSLGYIKSALSSTRCKSSLFFPHLSLSLHDGDETAPTSPKLPVAQDQLMEDADTMVNDHNGDPLQPSLEGGVAMCCDHKMGGRNLIVCIDGTANQFGDKNTNVIEIYNLICKDTEDDQRTWYNSGIGTYARPQWWSVGYLKQIVVHTIDLAIAWNFDETIQAAYRWLADNYRDGDCIFLFGFSRGAFQVRTLSAMVEKVGLIYKGNEMQIPFAYELYVDSGSDSEGVEPATSVGSKQKTSKAERFKKAFSRNVKIHFVGAWDTVSSIGFARGKKLLPGTTEGMTHVCYFRHALALDERRVKFVPEYAWGDSTLPPTGPNPSKESHRVRPHTLEVWFPGTHSDIGGGNEYNEEMDRSTPPLRWMVLEATTVGLRTKPFERELQPSEQIKVQESLEGFWWNLFEILPFQRLTFATPRHEGGQNLTWMPHLGAGRQIQRGQKIHSSFILGEPKTDYIPKAIPPDDKETFWEDLREDIENKEGLLEVDIRHYARLLVNRVAAQNVSEVDRLRAIVKSRTGAQTVYDEVVYILKKRSQLASNAKFRLLQDATMLLSEKSHDLKLAGLGQIRLFLLDLLNNDQSDYRDVAEGFIRQLTDHILLLELRGHEHGVRSVAISRDGKQIVSGSDDHTIRIWDAETGEAVGEPLRGHAASVSAVAISHDGKRIISGSDDSTIRIWDRETREQVTILSSDSYPVSSVAISVWDVETGDAIFTTSTAPGYHRSEVGPISFSPDSRYLVSGFATQTITFWDLETGTLMGPPLKKGRYRRPKDYTWSLAFSSDGKRIVAGSSDQSISIWDVETREQVEELQGHTGWVMSAVISNAGNRVISGSCDKTIRIWDTRAGEPSRYLGGHSDAVVSVAISLDDTRIVSGSLDGTVRVWDAEKA</sequence>
<feature type="repeat" description="WD" evidence="3">
    <location>
        <begin position="677"/>
        <end position="718"/>
    </location>
</feature>
<evidence type="ECO:0000313" key="5">
    <source>
        <dbReference type="EMBL" id="RXW18120.1"/>
    </source>
</evidence>
<dbReference type="InterPro" id="IPR029058">
    <property type="entry name" value="AB_hydrolase_fold"/>
</dbReference>
<dbReference type="InterPro" id="IPR015943">
    <property type="entry name" value="WD40/YVTN_repeat-like_dom_sf"/>
</dbReference>
<comment type="caution">
    <text evidence="5">The sequence shown here is derived from an EMBL/GenBank/DDBJ whole genome shotgun (WGS) entry which is preliminary data.</text>
</comment>
<dbReference type="SUPFAM" id="SSF53474">
    <property type="entry name" value="alpha/beta-Hydrolases"/>
    <property type="match status" value="1"/>
</dbReference>
<feature type="repeat" description="WD" evidence="3">
    <location>
        <begin position="839"/>
        <end position="880"/>
    </location>
</feature>
<dbReference type="AlphaFoldDB" id="A0A4Q2DED8"/>
<feature type="repeat" description="WD" evidence="3">
    <location>
        <begin position="806"/>
        <end position="838"/>
    </location>
</feature>
<dbReference type="EMBL" id="SDEE01000288">
    <property type="protein sequence ID" value="RXW18120.1"/>
    <property type="molecule type" value="Genomic_DNA"/>
</dbReference>
<dbReference type="InterPro" id="IPR018712">
    <property type="entry name" value="Tle1-like_cat"/>
</dbReference>
<dbReference type="InterPro" id="IPR020472">
    <property type="entry name" value="WD40_PAC1"/>
</dbReference>
<accession>A0A4Q2DED8</accession>
<evidence type="ECO:0000313" key="6">
    <source>
        <dbReference type="Proteomes" id="UP000290288"/>
    </source>
</evidence>
<protein>
    <recommendedName>
        <fullName evidence="4">T6SS Phospholipase effector Tle1-like catalytic domain-containing protein</fullName>
    </recommendedName>
</protein>